<feature type="region of interest" description="Disordered" evidence="1">
    <location>
        <begin position="31"/>
        <end position="106"/>
    </location>
</feature>
<dbReference type="Proteomes" id="UP000799421">
    <property type="component" value="Unassembled WGS sequence"/>
</dbReference>
<dbReference type="OrthoDB" id="3824970at2759"/>
<evidence type="ECO:0000256" key="1">
    <source>
        <dbReference type="SAM" id="MobiDB-lite"/>
    </source>
</evidence>
<evidence type="ECO:0000313" key="3">
    <source>
        <dbReference type="Proteomes" id="UP000799421"/>
    </source>
</evidence>
<dbReference type="AlphaFoldDB" id="A0A6A7CDX9"/>
<gene>
    <name evidence="2" type="ORF">K470DRAFT_6082</name>
</gene>
<sequence>MPSQSSFNIPQIIAVALVSYFAIRWFLQKPSGPADDTRAQGGPSQQAPATSSPSATINQTRQDLISRYGLQDKVLGKGKDPLPSEEQLRQRSRWSSDKAVRAEGLKKRREEMILAARRNMENRLGGPS</sequence>
<name>A0A6A7CDX9_9PEZI</name>
<evidence type="ECO:0008006" key="4">
    <source>
        <dbReference type="Google" id="ProtNLM"/>
    </source>
</evidence>
<evidence type="ECO:0000313" key="2">
    <source>
        <dbReference type="EMBL" id="KAF2864558.1"/>
    </source>
</evidence>
<feature type="compositionally biased region" description="Basic and acidic residues" evidence="1">
    <location>
        <begin position="74"/>
        <end position="106"/>
    </location>
</feature>
<accession>A0A6A7CDX9</accession>
<keyword evidence="3" id="KW-1185">Reference proteome</keyword>
<proteinExistence type="predicted"/>
<feature type="compositionally biased region" description="Low complexity" evidence="1">
    <location>
        <begin position="43"/>
        <end position="56"/>
    </location>
</feature>
<organism evidence="2 3">
    <name type="scientific">Piedraia hortae CBS 480.64</name>
    <dbReference type="NCBI Taxonomy" id="1314780"/>
    <lineage>
        <taxon>Eukaryota</taxon>
        <taxon>Fungi</taxon>
        <taxon>Dikarya</taxon>
        <taxon>Ascomycota</taxon>
        <taxon>Pezizomycotina</taxon>
        <taxon>Dothideomycetes</taxon>
        <taxon>Dothideomycetidae</taxon>
        <taxon>Capnodiales</taxon>
        <taxon>Piedraiaceae</taxon>
        <taxon>Piedraia</taxon>
    </lineage>
</organism>
<protein>
    <recommendedName>
        <fullName evidence="4">CUE domain-containing protein</fullName>
    </recommendedName>
</protein>
<dbReference type="EMBL" id="MU005957">
    <property type="protein sequence ID" value="KAF2864558.1"/>
    <property type="molecule type" value="Genomic_DNA"/>
</dbReference>
<reference evidence="2" key="1">
    <citation type="journal article" date="2020" name="Stud. Mycol.">
        <title>101 Dothideomycetes genomes: a test case for predicting lifestyles and emergence of pathogens.</title>
        <authorList>
            <person name="Haridas S."/>
            <person name="Albert R."/>
            <person name="Binder M."/>
            <person name="Bloem J."/>
            <person name="Labutti K."/>
            <person name="Salamov A."/>
            <person name="Andreopoulos B."/>
            <person name="Baker S."/>
            <person name="Barry K."/>
            <person name="Bills G."/>
            <person name="Bluhm B."/>
            <person name="Cannon C."/>
            <person name="Castanera R."/>
            <person name="Culley D."/>
            <person name="Daum C."/>
            <person name="Ezra D."/>
            <person name="Gonzalez J."/>
            <person name="Henrissat B."/>
            <person name="Kuo A."/>
            <person name="Liang C."/>
            <person name="Lipzen A."/>
            <person name="Lutzoni F."/>
            <person name="Magnuson J."/>
            <person name="Mondo S."/>
            <person name="Nolan M."/>
            <person name="Ohm R."/>
            <person name="Pangilinan J."/>
            <person name="Park H.-J."/>
            <person name="Ramirez L."/>
            <person name="Alfaro M."/>
            <person name="Sun H."/>
            <person name="Tritt A."/>
            <person name="Yoshinaga Y."/>
            <person name="Zwiers L.-H."/>
            <person name="Turgeon B."/>
            <person name="Goodwin S."/>
            <person name="Spatafora J."/>
            <person name="Crous P."/>
            <person name="Grigoriev I."/>
        </authorList>
    </citation>
    <scope>NUCLEOTIDE SEQUENCE</scope>
    <source>
        <strain evidence="2">CBS 480.64</strain>
    </source>
</reference>